<protein>
    <submittedName>
        <fullName evidence="2">Uncharacterized protein</fullName>
    </submittedName>
</protein>
<name>A0ABU0KXK6_9BACL</name>
<comment type="caution">
    <text evidence="2">The sequence shown here is derived from an EMBL/GenBank/DDBJ whole genome shotgun (WGS) entry which is preliminary data.</text>
</comment>
<reference evidence="2 3" key="1">
    <citation type="submission" date="2023-07" db="EMBL/GenBank/DDBJ databases">
        <title>Genomic Encyclopedia of Type Strains, Phase IV (KMG-IV): sequencing the most valuable type-strain genomes for metagenomic binning, comparative biology and taxonomic classification.</title>
        <authorList>
            <person name="Goeker M."/>
        </authorList>
    </citation>
    <scope>NUCLEOTIDE SEQUENCE [LARGE SCALE GENOMIC DNA]</scope>
    <source>
        <strain evidence="2 3">DSM 14914</strain>
    </source>
</reference>
<proteinExistence type="predicted"/>
<gene>
    <name evidence="2" type="ORF">QOZ95_000969</name>
</gene>
<organism evidence="2 3">
    <name type="scientific">Paenibacillus brasilensis</name>
    <dbReference type="NCBI Taxonomy" id="128574"/>
    <lineage>
        <taxon>Bacteria</taxon>
        <taxon>Bacillati</taxon>
        <taxon>Bacillota</taxon>
        <taxon>Bacilli</taxon>
        <taxon>Bacillales</taxon>
        <taxon>Paenibacillaceae</taxon>
        <taxon>Paenibacillus</taxon>
    </lineage>
</organism>
<keyword evidence="3" id="KW-1185">Reference proteome</keyword>
<sequence length="47" mass="4826">MIMGEGLNHSMSSGSSSEPDPEPVSLLAVGLKLDTVLSMVVTPLLQG</sequence>
<dbReference type="EMBL" id="JAUSWA010000004">
    <property type="protein sequence ID" value="MDQ0492819.1"/>
    <property type="molecule type" value="Genomic_DNA"/>
</dbReference>
<feature type="region of interest" description="Disordered" evidence="1">
    <location>
        <begin position="1"/>
        <end position="23"/>
    </location>
</feature>
<evidence type="ECO:0000313" key="3">
    <source>
        <dbReference type="Proteomes" id="UP001242811"/>
    </source>
</evidence>
<dbReference type="Proteomes" id="UP001242811">
    <property type="component" value="Unassembled WGS sequence"/>
</dbReference>
<evidence type="ECO:0000313" key="2">
    <source>
        <dbReference type="EMBL" id="MDQ0492819.1"/>
    </source>
</evidence>
<accession>A0ABU0KXK6</accession>
<evidence type="ECO:0000256" key="1">
    <source>
        <dbReference type="SAM" id="MobiDB-lite"/>
    </source>
</evidence>